<keyword evidence="2" id="KW-1185">Reference proteome</keyword>
<proteinExistence type="predicted"/>
<organism evidence="1 2">
    <name type="scientific">Paramecium bursaria Chlorella virus NY2A</name>
    <name type="common">PBCV-NY2A</name>
    <dbReference type="NCBI Taxonomy" id="46021"/>
    <lineage>
        <taxon>Viruses</taxon>
        <taxon>Varidnaviria</taxon>
        <taxon>Bamfordvirae</taxon>
        <taxon>Nucleocytoviricota</taxon>
        <taxon>Megaviricetes</taxon>
        <taxon>Algavirales</taxon>
        <taxon>Phycodnaviridae</taxon>
        <taxon>Chlorovirus</taxon>
        <taxon>Chlorovirus americanus</taxon>
    </lineage>
</organism>
<evidence type="ECO:0000313" key="1">
    <source>
        <dbReference type="EMBL" id="ABT14987.1"/>
    </source>
</evidence>
<accession>A7IXB3</accession>
<reference evidence="1 2" key="1">
    <citation type="journal article" date="2007" name="Virology">
        <title>Sequence and annotation of the 369-kb NY-2A and the 345-kb AR158 viruses that infect Chlorella NC64A.</title>
        <authorList>
            <person name="Fitzgerald L.A."/>
            <person name="Graves M.V."/>
            <person name="Li X."/>
            <person name="Feldblyum T."/>
            <person name="Nierman W.C."/>
            <person name="Van Etten J.L."/>
        </authorList>
    </citation>
    <scope>NUCLEOTIDE SEQUENCE [LARGE SCALE GENOMIC DNA]</scope>
    <source>
        <strain evidence="1 2">NY-2A</strain>
    </source>
</reference>
<protein>
    <submittedName>
        <fullName evidence="1">Uncharacterized protein b588L</fullName>
    </submittedName>
</protein>
<name>A7IXB3_PBCVN</name>
<dbReference type="KEGG" id="vg:5658791"/>
<dbReference type="GeneID" id="5658791"/>
<dbReference type="EMBL" id="DQ491002">
    <property type="protein sequence ID" value="ABT14987.1"/>
    <property type="molecule type" value="Genomic_DNA"/>
</dbReference>
<dbReference type="Proteomes" id="UP000202419">
    <property type="component" value="Segment"/>
</dbReference>
<dbReference type="RefSeq" id="YP_001497784.1">
    <property type="nucleotide sequence ID" value="NC_009898.1"/>
</dbReference>
<gene>
    <name evidence="1" type="primary">b588L</name>
    <name evidence="1" type="ORF">NY2A_b588L</name>
</gene>
<organismHost>
    <name type="scientific">Chlorella</name>
    <dbReference type="NCBI Taxonomy" id="3071"/>
</organismHost>
<sequence length="65" mass="7552">MFVEDVVFILFDEFRIIQSVVSCYTQQNVFDSGADDNPGEVFECFHAVYDVRQCLRKPSFHVLSI</sequence>
<evidence type="ECO:0000313" key="2">
    <source>
        <dbReference type="Proteomes" id="UP000202419"/>
    </source>
</evidence>